<evidence type="ECO:0000256" key="7">
    <source>
        <dbReference type="SAM" id="MobiDB-lite"/>
    </source>
</evidence>
<evidence type="ECO:0000259" key="8">
    <source>
        <dbReference type="PROSITE" id="PS50217"/>
    </source>
</evidence>
<keyword evidence="10" id="KW-1185">Reference proteome</keyword>
<feature type="domain" description="BZIP" evidence="8">
    <location>
        <begin position="212"/>
        <end position="268"/>
    </location>
</feature>
<dbReference type="SUPFAM" id="SSF57959">
    <property type="entry name" value="Leucine zipper domain"/>
    <property type="match status" value="1"/>
</dbReference>
<evidence type="ECO:0000256" key="4">
    <source>
        <dbReference type="ARBA" id="ARBA00023125"/>
    </source>
</evidence>
<feature type="compositionally biased region" description="Basic and acidic residues" evidence="7">
    <location>
        <begin position="96"/>
        <end position="106"/>
    </location>
</feature>
<feature type="compositionally biased region" description="Low complexity" evidence="7">
    <location>
        <begin position="295"/>
        <end position="312"/>
    </location>
</feature>
<dbReference type="GO" id="GO:0043565">
    <property type="term" value="F:sequence-specific DNA binding"/>
    <property type="evidence" value="ECO:0007669"/>
    <property type="project" value="InterPro"/>
</dbReference>
<accession>A0AAW1PLF2</accession>
<dbReference type="PROSITE" id="PS50217">
    <property type="entry name" value="BZIP"/>
    <property type="match status" value="1"/>
</dbReference>
<feature type="region of interest" description="Disordered" evidence="7">
    <location>
        <begin position="1"/>
        <end position="27"/>
    </location>
</feature>
<proteinExistence type="inferred from homology"/>
<name>A0AAW1PLF2_9CHLO</name>
<dbReference type="Gene3D" id="1.20.5.170">
    <property type="match status" value="1"/>
</dbReference>
<dbReference type="InterPro" id="IPR045314">
    <property type="entry name" value="bZIP_plant_GBF1"/>
</dbReference>
<evidence type="ECO:0000256" key="6">
    <source>
        <dbReference type="ARBA" id="ARBA00023242"/>
    </source>
</evidence>
<comment type="similarity">
    <text evidence="2">Belongs to the bZIP family.</text>
</comment>
<keyword evidence="3" id="KW-0805">Transcription regulation</keyword>
<gene>
    <name evidence="9" type="ORF">WJX73_005621</name>
</gene>
<sequence length="318" mass="33183">MEDEARANGSKAQPAGVMMQAPDPATSAASAPFFPGGVAYFPGNTTGVHPYSIFAGQGGVPLVYGGPVFGGILPYGFPAAAPAATAPAPSLPANGRQEDPGSEARQDSGQTNNSGDRIAEAHAARLRTASSHSQQPESPQAGQSGYTVMTSDAGATSSGAAALAALAAAQAQVAGTDLRQAAEMWRRHRSALESGQELPSLGPGDSGQDDREVKRMKRKQSNRESARRSRLRKQAECESLSGKVEELMHDNARLREANRLLQARVDTLTAQHDADRDDRTRQKGAEAAKPQDLTSSAHHAMSAAPAQAAWPSGQEVKA</sequence>
<dbReference type="InterPro" id="IPR004827">
    <property type="entry name" value="bZIP"/>
</dbReference>
<feature type="compositionally biased region" description="Low complexity" evidence="7">
    <location>
        <begin position="83"/>
        <end position="93"/>
    </location>
</feature>
<dbReference type="EMBL" id="JALJOQ010000015">
    <property type="protein sequence ID" value="KAK9810625.1"/>
    <property type="molecule type" value="Genomic_DNA"/>
</dbReference>
<dbReference type="Proteomes" id="UP001465755">
    <property type="component" value="Unassembled WGS sequence"/>
</dbReference>
<reference evidence="9 10" key="1">
    <citation type="journal article" date="2024" name="Nat. Commun.">
        <title>Phylogenomics reveals the evolutionary origins of lichenization in chlorophyte algae.</title>
        <authorList>
            <person name="Puginier C."/>
            <person name="Libourel C."/>
            <person name="Otte J."/>
            <person name="Skaloud P."/>
            <person name="Haon M."/>
            <person name="Grisel S."/>
            <person name="Petersen M."/>
            <person name="Berrin J.G."/>
            <person name="Delaux P.M."/>
            <person name="Dal Grande F."/>
            <person name="Keller J."/>
        </authorList>
    </citation>
    <scope>NUCLEOTIDE SEQUENCE [LARGE SCALE GENOMIC DNA]</scope>
    <source>
        <strain evidence="9 10">SAG 2036</strain>
    </source>
</reference>
<feature type="region of interest" description="Disordered" evidence="7">
    <location>
        <begin position="83"/>
        <end position="150"/>
    </location>
</feature>
<keyword evidence="6" id="KW-0539">Nucleus</keyword>
<feature type="region of interest" description="Disordered" evidence="7">
    <location>
        <begin position="190"/>
        <end position="246"/>
    </location>
</feature>
<dbReference type="PANTHER" id="PTHR45967">
    <property type="entry name" value="G-BOX-BINDING FACTOR 3-RELATED"/>
    <property type="match status" value="1"/>
</dbReference>
<dbReference type="GO" id="GO:0005634">
    <property type="term" value="C:nucleus"/>
    <property type="evidence" value="ECO:0007669"/>
    <property type="project" value="UniProtKB-SubCell"/>
</dbReference>
<dbReference type="InterPro" id="IPR044827">
    <property type="entry name" value="GBF-like"/>
</dbReference>
<feature type="compositionally biased region" description="Basic and acidic residues" evidence="7">
    <location>
        <begin position="272"/>
        <end position="286"/>
    </location>
</feature>
<organism evidence="9 10">
    <name type="scientific">Symbiochloris irregularis</name>
    <dbReference type="NCBI Taxonomy" id="706552"/>
    <lineage>
        <taxon>Eukaryota</taxon>
        <taxon>Viridiplantae</taxon>
        <taxon>Chlorophyta</taxon>
        <taxon>core chlorophytes</taxon>
        <taxon>Trebouxiophyceae</taxon>
        <taxon>Trebouxiales</taxon>
        <taxon>Trebouxiaceae</taxon>
        <taxon>Symbiochloris</taxon>
    </lineage>
</organism>
<dbReference type="GO" id="GO:0003700">
    <property type="term" value="F:DNA-binding transcription factor activity"/>
    <property type="evidence" value="ECO:0007669"/>
    <property type="project" value="InterPro"/>
</dbReference>
<dbReference type="PANTHER" id="PTHR45967:SF38">
    <property type="entry name" value="G-BOX-BINDING FACTOR 2"/>
    <property type="match status" value="1"/>
</dbReference>
<comment type="caution">
    <text evidence="9">The sequence shown here is derived from an EMBL/GenBank/DDBJ whole genome shotgun (WGS) entry which is preliminary data.</text>
</comment>
<dbReference type="AlphaFoldDB" id="A0AAW1PLF2"/>
<dbReference type="CDD" id="cd14702">
    <property type="entry name" value="bZIP_plant_GBF1"/>
    <property type="match status" value="1"/>
</dbReference>
<dbReference type="InterPro" id="IPR046347">
    <property type="entry name" value="bZIP_sf"/>
</dbReference>
<evidence type="ECO:0000256" key="3">
    <source>
        <dbReference type="ARBA" id="ARBA00023015"/>
    </source>
</evidence>
<keyword evidence="5" id="KW-0804">Transcription</keyword>
<comment type="subcellular location">
    <subcellularLocation>
        <location evidence="1">Nucleus</location>
    </subcellularLocation>
</comment>
<keyword evidence="4" id="KW-0238">DNA-binding</keyword>
<dbReference type="Pfam" id="PF00170">
    <property type="entry name" value="bZIP_1"/>
    <property type="match status" value="1"/>
</dbReference>
<feature type="compositionally biased region" description="Polar residues" evidence="7">
    <location>
        <begin position="128"/>
        <end position="149"/>
    </location>
</feature>
<evidence type="ECO:0000256" key="5">
    <source>
        <dbReference type="ARBA" id="ARBA00023163"/>
    </source>
</evidence>
<evidence type="ECO:0000313" key="10">
    <source>
        <dbReference type="Proteomes" id="UP001465755"/>
    </source>
</evidence>
<dbReference type="SMART" id="SM00338">
    <property type="entry name" value="BRLZ"/>
    <property type="match status" value="1"/>
</dbReference>
<evidence type="ECO:0000256" key="1">
    <source>
        <dbReference type="ARBA" id="ARBA00004123"/>
    </source>
</evidence>
<evidence type="ECO:0000313" key="9">
    <source>
        <dbReference type="EMBL" id="KAK9810625.1"/>
    </source>
</evidence>
<feature type="region of interest" description="Disordered" evidence="7">
    <location>
        <begin position="267"/>
        <end position="318"/>
    </location>
</feature>
<protein>
    <recommendedName>
        <fullName evidence="8">BZIP domain-containing protein</fullName>
    </recommendedName>
</protein>
<evidence type="ECO:0000256" key="2">
    <source>
        <dbReference type="ARBA" id="ARBA00007163"/>
    </source>
</evidence>
<dbReference type="PROSITE" id="PS00036">
    <property type="entry name" value="BZIP_BASIC"/>
    <property type="match status" value="1"/>
</dbReference>